<name>A0AAV9S661_9TELE</name>
<reference evidence="1 2" key="1">
    <citation type="submission" date="2021-06" db="EMBL/GenBank/DDBJ databases">
        <authorList>
            <person name="Palmer J.M."/>
        </authorList>
    </citation>
    <scope>NUCLEOTIDE SEQUENCE [LARGE SCALE GENOMIC DNA]</scope>
    <source>
        <strain evidence="1 2">MEX-2019</strain>
        <tissue evidence="1">Muscle</tissue>
    </source>
</reference>
<organism evidence="1 2">
    <name type="scientific">Crenichthys baileyi</name>
    <name type="common">White River springfish</name>
    <dbReference type="NCBI Taxonomy" id="28760"/>
    <lineage>
        <taxon>Eukaryota</taxon>
        <taxon>Metazoa</taxon>
        <taxon>Chordata</taxon>
        <taxon>Craniata</taxon>
        <taxon>Vertebrata</taxon>
        <taxon>Euteleostomi</taxon>
        <taxon>Actinopterygii</taxon>
        <taxon>Neopterygii</taxon>
        <taxon>Teleostei</taxon>
        <taxon>Neoteleostei</taxon>
        <taxon>Acanthomorphata</taxon>
        <taxon>Ovalentaria</taxon>
        <taxon>Atherinomorphae</taxon>
        <taxon>Cyprinodontiformes</taxon>
        <taxon>Goodeidae</taxon>
        <taxon>Crenichthys</taxon>
    </lineage>
</organism>
<protein>
    <recommendedName>
        <fullName evidence="3">Secreted protein</fullName>
    </recommendedName>
</protein>
<keyword evidence="2" id="KW-1185">Reference proteome</keyword>
<evidence type="ECO:0008006" key="3">
    <source>
        <dbReference type="Google" id="ProtNLM"/>
    </source>
</evidence>
<accession>A0AAV9S661</accession>
<proteinExistence type="predicted"/>
<dbReference type="EMBL" id="JAHHUM010000871">
    <property type="protein sequence ID" value="KAK5616815.1"/>
    <property type="molecule type" value="Genomic_DNA"/>
</dbReference>
<sequence length="93" mass="10610">MYDRSACLQKLVCLFTISPGVPSVDGSSSFARTRNVLREAEKEKEMHEQRGSRRAEEIVLAWWPEAFQLSGHHYLSLLPLRSCMLVLRCGQVC</sequence>
<evidence type="ECO:0000313" key="2">
    <source>
        <dbReference type="Proteomes" id="UP001311232"/>
    </source>
</evidence>
<dbReference type="AlphaFoldDB" id="A0AAV9S661"/>
<comment type="caution">
    <text evidence="1">The sequence shown here is derived from an EMBL/GenBank/DDBJ whole genome shotgun (WGS) entry which is preliminary data.</text>
</comment>
<evidence type="ECO:0000313" key="1">
    <source>
        <dbReference type="EMBL" id="KAK5616815.1"/>
    </source>
</evidence>
<gene>
    <name evidence="1" type="ORF">CRENBAI_020504</name>
</gene>
<dbReference type="Proteomes" id="UP001311232">
    <property type="component" value="Unassembled WGS sequence"/>
</dbReference>